<accession>A0ABQ4F9L8</accession>
<dbReference type="Proteomes" id="UP000651728">
    <property type="component" value="Unassembled WGS sequence"/>
</dbReference>
<name>A0ABQ4F9L8_9ACTN</name>
<sequence length="188" mass="20564">MAHEDLVAHYQRLLDVAQFLDVGLSWTVVQSLIEPIGIDDVAALVAGPGFGIEESEVEGDGVFIDDSGPSIMLLDLEGGLFSHYEPSRLERLSAGARVWHLEWTVNGNGALSYAADGRLRLVMPDLRPDDVYGPDPHALDHLLRRLPEPSARLSHARAMSLVELDSGAYLDLDWLNSPQSRVVFPGAE</sequence>
<organism evidence="1 2">
    <name type="scientific">Microbispora amethystogenes</name>
    <dbReference type="NCBI Taxonomy" id="1427754"/>
    <lineage>
        <taxon>Bacteria</taxon>
        <taxon>Bacillati</taxon>
        <taxon>Actinomycetota</taxon>
        <taxon>Actinomycetes</taxon>
        <taxon>Streptosporangiales</taxon>
        <taxon>Streptosporangiaceae</taxon>
        <taxon>Microbispora</taxon>
    </lineage>
</organism>
<dbReference type="RefSeq" id="WP_204284824.1">
    <property type="nucleotide sequence ID" value="NZ_BAABEJ010000006.1"/>
</dbReference>
<protein>
    <submittedName>
        <fullName evidence="1">Uncharacterized protein</fullName>
    </submittedName>
</protein>
<gene>
    <name evidence="1" type="ORF">Mam01_16810</name>
</gene>
<evidence type="ECO:0000313" key="1">
    <source>
        <dbReference type="EMBL" id="GIH31517.1"/>
    </source>
</evidence>
<dbReference type="EMBL" id="BOOB01000012">
    <property type="protein sequence ID" value="GIH31517.1"/>
    <property type="molecule type" value="Genomic_DNA"/>
</dbReference>
<comment type="caution">
    <text evidence="1">The sequence shown here is derived from an EMBL/GenBank/DDBJ whole genome shotgun (WGS) entry which is preliminary data.</text>
</comment>
<evidence type="ECO:0000313" key="2">
    <source>
        <dbReference type="Proteomes" id="UP000651728"/>
    </source>
</evidence>
<keyword evidence="2" id="KW-1185">Reference proteome</keyword>
<reference evidence="1 2" key="1">
    <citation type="submission" date="2021-01" db="EMBL/GenBank/DDBJ databases">
        <title>Whole genome shotgun sequence of Microbispora amethystogenes NBRC 101907.</title>
        <authorList>
            <person name="Komaki H."/>
            <person name="Tamura T."/>
        </authorList>
    </citation>
    <scope>NUCLEOTIDE SEQUENCE [LARGE SCALE GENOMIC DNA]</scope>
    <source>
        <strain evidence="1 2">NBRC 101907</strain>
    </source>
</reference>
<proteinExistence type="predicted"/>